<name>A0A0G4ISY7_PLABS</name>
<gene>
    <name evidence="1" type="ORF">PBRA_006582</name>
</gene>
<proteinExistence type="predicted"/>
<reference evidence="1 2" key="1">
    <citation type="submission" date="2015-02" db="EMBL/GenBank/DDBJ databases">
        <authorList>
            <person name="Chooi Y.-H."/>
        </authorList>
    </citation>
    <scope>NUCLEOTIDE SEQUENCE [LARGE SCALE GENOMIC DNA]</scope>
    <source>
        <strain evidence="1">E3</strain>
    </source>
</reference>
<protein>
    <submittedName>
        <fullName evidence="1">Uncharacterized protein</fullName>
    </submittedName>
</protein>
<sequence length="177" mass="20094">MHCELRRLATCFLVRHQHDLVDAHDRHLNGGVQRVNCCCRMRPRSSSGNDHPDHGRRRVRLRRSVTTLYLLLRQRRQPFMDLNACVHRRLVQPRANDGPEAVVRLRVHDVVDNGGDCNWTRLAKLGVVWSTMTGPVRKKRVAMASVSVRLKAALSVTAVYPCKYGCVSTMNGTTSET</sequence>
<evidence type="ECO:0000313" key="2">
    <source>
        <dbReference type="Proteomes" id="UP000039324"/>
    </source>
</evidence>
<evidence type="ECO:0000313" key="1">
    <source>
        <dbReference type="EMBL" id="CEO98468.1"/>
    </source>
</evidence>
<dbReference type="AlphaFoldDB" id="A0A0G4ISY7"/>
<organism evidence="1 2">
    <name type="scientific">Plasmodiophora brassicae</name>
    <name type="common">Clubroot disease agent</name>
    <dbReference type="NCBI Taxonomy" id="37360"/>
    <lineage>
        <taxon>Eukaryota</taxon>
        <taxon>Sar</taxon>
        <taxon>Rhizaria</taxon>
        <taxon>Endomyxa</taxon>
        <taxon>Phytomyxea</taxon>
        <taxon>Plasmodiophorida</taxon>
        <taxon>Plasmodiophoridae</taxon>
        <taxon>Plasmodiophora</taxon>
    </lineage>
</organism>
<accession>A0A0G4ISY7</accession>
<dbReference type="EMBL" id="CDSF01000085">
    <property type="protein sequence ID" value="CEO98468.1"/>
    <property type="molecule type" value="Genomic_DNA"/>
</dbReference>
<dbReference type="Proteomes" id="UP000039324">
    <property type="component" value="Unassembled WGS sequence"/>
</dbReference>
<keyword evidence="2" id="KW-1185">Reference proteome</keyword>